<feature type="transmembrane region" description="Helical" evidence="1">
    <location>
        <begin position="107"/>
        <end position="123"/>
    </location>
</feature>
<reference evidence="2" key="1">
    <citation type="submission" date="2020-06" db="EMBL/GenBank/DDBJ databases">
        <authorList>
            <consortium name="Plant Systems Biology data submission"/>
        </authorList>
    </citation>
    <scope>NUCLEOTIDE SEQUENCE</scope>
    <source>
        <strain evidence="2">D6</strain>
    </source>
</reference>
<protein>
    <submittedName>
        <fullName evidence="2">Uncharacterized protein</fullName>
    </submittedName>
</protein>
<organism evidence="2 3">
    <name type="scientific">Seminavis robusta</name>
    <dbReference type="NCBI Taxonomy" id="568900"/>
    <lineage>
        <taxon>Eukaryota</taxon>
        <taxon>Sar</taxon>
        <taxon>Stramenopiles</taxon>
        <taxon>Ochrophyta</taxon>
        <taxon>Bacillariophyta</taxon>
        <taxon>Bacillariophyceae</taxon>
        <taxon>Bacillariophycidae</taxon>
        <taxon>Naviculales</taxon>
        <taxon>Naviculaceae</taxon>
        <taxon>Seminavis</taxon>
    </lineage>
</organism>
<keyword evidence="3" id="KW-1185">Reference proteome</keyword>
<keyword evidence="1" id="KW-0472">Membrane</keyword>
<dbReference type="Proteomes" id="UP001153069">
    <property type="component" value="Unassembled WGS sequence"/>
</dbReference>
<feature type="transmembrane region" description="Helical" evidence="1">
    <location>
        <begin position="290"/>
        <end position="307"/>
    </location>
</feature>
<keyword evidence="1" id="KW-1133">Transmembrane helix</keyword>
<feature type="transmembrane region" description="Helical" evidence="1">
    <location>
        <begin position="6"/>
        <end position="25"/>
    </location>
</feature>
<name>A0A9N8HUB7_9STRA</name>
<evidence type="ECO:0000256" key="1">
    <source>
        <dbReference type="SAM" id="Phobius"/>
    </source>
</evidence>
<evidence type="ECO:0000313" key="3">
    <source>
        <dbReference type="Proteomes" id="UP001153069"/>
    </source>
</evidence>
<evidence type="ECO:0000313" key="2">
    <source>
        <dbReference type="EMBL" id="CAB9527633.1"/>
    </source>
</evidence>
<accession>A0A9N8HUB7</accession>
<feature type="transmembrane region" description="Helical" evidence="1">
    <location>
        <begin position="252"/>
        <end position="270"/>
    </location>
</feature>
<sequence length="348" mass="39512">MWVNISLLSFCVLLLHGVLMLVSNFELFRSAMRWIVATGENGPAKAQRQSIRRSCKTPNTIRRQRSKHELVANLIFSAVVLAVYVFPSLCSDMMYPITVWMEVTPTTIFQMTLLFALSGTILIQEWTEFGAQLFDILMSASTDRNNRGDEHDVTLRTRLAVLWARLARSVIWEEVISLTSLRLSLSIAMVVKAAWLFFGGLRDQLDSLRISRAYDVLRYEIKHPDKCFFEDSESAEWDRLVQTGSFKTTHNMIASCTIISWLLLAGRIVVLYRGRETTGRNGVPRPGQPVLLLMVLAALFTCAWGASSKSIGLVNESPYAVLGISEDSDWKAIRRAYMIELRKNGWYD</sequence>
<gene>
    <name evidence="2" type="ORF">SEMRO_2033_G311940.1</name>
</gene>
<comment type="caution">
    <text evidence="2">The sequence shown here is derived from an EMBL/GenBank/DDBJ whole genome shotgun (WGS) entry which is preliminary data.</text>
</comment>
<dbReference type="AlphaFoldDB" id="A0A9N8HUB7"/>
<feature type="transmembrane region" description="Helical" evidence="1">
    <location>
        <begin position="70"/>
        <end position="87"/>
    </location>
</feature>
<dbReference type="EMBL" id="CAICTM010002031">
    <property type="protein sequence ID" value="CAB9527633.1"/>
    <property type="molecule type" value="Genomic_DNA"/>
</dbReference>
<keyword evidence="1" id="KW-0812">Transmembrane</keyword>
<proteinExistence type="predicted"/>